<reference evidence="1 2" key="1">
    <citation type="submission" date="2020-06" db="EMBL/GenBank/DDBJ databases">
        <title>Synonyms of Asaia species.</title>
        <authorList>
            <person name="Sombolestani A."/>
        </authorList>
    </citation>
    <scope>NUCLEOTIDE SEQUENCE [LARGE SCALE GENOMIC DNA]</scope>
    <source>
        <strain evidence="1 2">LMG 27047</strain>
    </source>
</reference>
<accession>A0ABX2P6F1</accession>
<dbReference type="RefSeq" id="WP_267311952.1">
    <property type="nucleotide sequence ID" value="NZ_JABXXV010000006.1"/>
</dbReference>
<proteinExistence type="predicted"/>
<gene>
    <name evidence="1" type="ORF">HW542_11925</name>
</gene>
<sequence length="61" mass="6657">MTPQLTPQERIKQSAKAIVFLTNPAFGLDQAPGRAELIKDHERQMARDIGLVIPAMKGEGA</sequence>
<name>A0ABX2P6F1_9PROT</name>
<keyword evidence="2" id="KW-1185">Reference proteome</keyword>
<organism evidence="1 2">
    <name type="scientific">Asaia spathodeae</name>
    <dbReference type="NCBI Taxonomy" id="657016"/>
    <lineage>
        <taxon>Bacteria</taxon>
        <taxon>Pseudomonadati</taxon>
        <taxon>Pseudomonadota</taxon>
        <taxon>Alphaproteobacteria</taxon>
        <taxon>Acetobacterales</taxon>
        <taxon>Acetobacteraceae</taxon>
        <taxon>Asaia</taxon>
    </lineage>
</organism>
<dbReference type="Proteomes" id="UP001516351">
    <property type="component" value="Unassembled WGS sequence"/>
</dbReference>
<evidence type="ECO:0000313" key="2">
    <source>
        <dbReference type="Proteomes" id="UP001516351"/>
    </source>
</evidence>
<dbReference type="EMBL" id="JABXXV010000006">
    <property type="protein sequence ID" value="NVN47511.1"/>
    <property type="molecule type" value="Genomic_DNA"/>
</dbReference>
<evidence type="ECO:0000313" key="1">
    <source>
        <dbReference type="EMBL" id="NVN47511.1"/>
    </source>
</evidence>
<comment type="caution">
    <text evidence="1">The sequence shown here is derived from an EMBL/GenBank/DDBJ whole genome shotgun (WGS) entry which is preliminary data.</text>
</comment>
<protein>
    <submittedName>
        <fullName evidence="1">Uncharacterized protein</fullName>
    </submittedName>
</protein>